<dbReference type="Proteomes" id="UP000321413">
    <property type="component" value="Unassembled WGS sequence"/>
</dbReference>
<evidence type="ECO:0000313" key="2">
    <source>
        <dbReference type="Proteomes" id="UP000321413"/>
    </source>
</evidence>
<gene>
    <name evidence="1" type="ORF">FVD38_13530</name>
</gene>
<name>A0A5C7G4D4_9BURK</name>
<comment type="caution">
    <text evidence="1">The sequence shown here is derived from an EMBL/GenBank/DDBJ whole genome shotgun (WGS) entry which is preliminary data.</text>
</comment>
<sequence>MRTSNTVLNAARSALPFHSRHLAASAQPKHTILLIEIATASIDGSGGLLDVLFYRDLSTLIQRAEDCYEAESEQPGYLASRPLEIFAMTLTGAPREDRMVFKIDLSNKKGPMIRPFFVE</sequence>
<dbReference type="RefSeq" id="WP_147935285.1">
    <property type="nucleotide sequence ID" value="NZ_VPFD01000014.1"/>
</dbReference>
<accession>A0A5C7G4D4</accession>
<keyword evidence="2" id="KW-1185">Reference proteome</keyword>
<protein>
    <submittedName>
        <fullName evidence="1">Uncharacterized protein</fullName>
    </submittedName>
</protein>
<proteinExistence type="predicted"/>
<dbReference type="AlphaFoldDB" id="A0A5C7G4D4"/>
<dbReference type="EMBL" id="VPFD01000014">
    <property type="protein sequence ID" value="TXF99208.1"/>
    <property type="molecule type" value="Genomic_DNA"/>
</dbReference>
<evidence type="ECO:0000313" key="1">
    <source>
        <dbReference type="EMBL" id="TXF99208.1"/>
    </source>
</evidence>
<reference evidence="1 2" key="1">
    <citation type="submission" date="2019-08" db="EMBL/GenBank/DDBJ databases">
        <title>Massilia golmudensis sp. nov., isolated from sand in the Qinghai-Tibetan Plateau.</title>
        <authorList>
            <person name="Zhang B."/>
        </authorList>
    </citation>
    <scope>NUCLEOTIDE SEQUENCE [LARGE SCALE GENOMIC DNA]</scope>
    <source>
        <strain evidence="1 2">GEM5</strain>
    </source>
</reference>
<organism evidence="1 2">
    <name type="scientific">Massilia arenae</name>
    <dbReference type="NCBI Taxonomy" id="2603288"/>
    <lineage>
        <taxon>Bacteria</taxon>
        <taxon>Pseudomonadati</taxon>
        <taxon>Pseudomonadota</taxon>
        <taxon>Betaproteobacteria</taxon>
        <taxon>Burkholderiales</taxon>
        <taxon>Oxalobacteraceae</taxon>
        <taxon>Telluria group</taxon>
        <taxon>Massilia</taxon>
    </lineage>
</organism>